<gene>
    <name evidence="2" type="ORF">ACFONL_07875</name>
</gene>
<evidence type="ECO:0000313" key="2">
    <source>
        <dbReference type="EMBL" id="MFC3637301.1"/>
    </source>
</evidence>
<evidence type="ECO:0000313" key="3">
    <source>
        <dbReference type="Proteomes" id="UP001595704"/>
    </source>
</evidence>
<dbReference type="Proteomes" id="UP001595704">
    <property type="component" value="Unassembled WGS sequence"/>
</dbReference>
<evidence type="ECO:0000256" key="1">
    <source>
        <dbReference type="SAM" id="MobiDB-lite"/>
    </source>
</evidence>
<comment type="caution">
    <text evidence="2">The sequence shown here is derived from an EMBL/GenBank/DDBJ whole genome shotgun (WGS) entry which is preliminary data.</text>
</comment>
<dbReference type="RefSeq" id="WP_191320745.1">
    <property type="nucleotide sequence ID" value="NZ_BNCG01000024.1"/>
</dbReference>
<protein>
    <submittedName>
        <fullName evidence="2">Uncharacterized protein</fullName>
    </submittedName>
</protein>
<name>A0ABV7UFL1_9HYPH</name>
<reference evidence="3" key="1">
    <citation type="journal article" date="2019" name="Int. J. Syst. Evol. Microbiol.">
        <title>The Global Catalogue of Microorganisms (GCM) 10K type strain sequencing project: providing services to taxonomists for standard genome sequencing and annotation.</title>
        <authorList>
            <consortium name="The Broad Institute Genomics Platform"/>
            <consortium name="The Broad Institute Genome Sequencing Center for Infectious Disease"/>
            <person name="Wu L."/>
            <person name="Ma J."/>
        </authorList>
    </citation>
    <scope>NUCLEOTIDE SEQUENCE [LARGE SCALE GENOMIC DNA]</scope>
    <source>
        <strain evidence="3">KCTC 42282</strain>
    </source>
</reference>
<proteinExistence type="predicted"/>
<feature type="region of interest" description="Disordered" evidence="1">
    <location>
        <begin position="1"/>
        <end position="23"/>
    </location>
</feature>
<sequence>MPAALTNSPERQTPIPSPPANPSAERLKHLEAFVAVVAAIEADGDLFTAQTPSGASLRARYADLDELQEDIGESRLFRSHMDLQNLIGCARLLAGNHTTAC</sequence>
<keyword evidence="3" id="KW-1185">Reference proteome</keyword>
<accession>A0ABV7UFL1</accession>
<organism evidence="2 3">
    <name type="scientific">Camelimonas fluminis</name>
    <dbReference type="NCBI Taxonomy" id="1576911"/>
    <lineage>
        <taxon>Bacteria</taxon>
        <taxon>Pseudomonadati</taxon>
        <taxon>Pseudomonadota</taxon>
        <taxon>Alphaproteobacteria</taxon>
        <taxon>Hyphomicrobiales</taxon>
        <taxon>Chelatococcaceae</taxon>
        <taxon>Camelimonas</taxon>
    </lineage>
</organism>
<dbReference type="EMBL" id="JBHRYC010000034">
    <property type="protein sequence ID" value="MFC3637301.1"/>
    <property type="molecule type" value="Genomic_DNA"/>
</dbReference>
<feature type="compositionally biased region" description="Polar residues" evidence="1">
    <location>
        <begin position="1"/>
        <end position="11"/>
    </location>
</feature>